<organism evidence="1 2">
    <name type="scientific">Buddleja alternifolia</name>
    <dbReference type="NCBI Taxonomy" id="168488"/>
    <lineage>
        <taxon>Eukaryota</taxon>
        <taxon>Viridiplantae</taxon>
        <taxon>Streptophyta</taxon>
        <taxon>Embryophyta</taxon>
        <taxon>Tracheophyta</taxon>
        <taxon>Spermatophyta</taxon>
        <taxon>Magnoliopsida</taxon>
        <taxon>eudicotyledons</taxon>
        <taxon>Gunneridae</taxon>
        <taxon>Pentapetalae</taxon>
        <taxon>asterids</taxon>
        <taxon>lamiids</taxon>
        <taxon>Lamiales</taxon>
        <taxon>Scrophulariaceae</taxon>
        <taxon>Buddlejeae</taxon>
        <taxon>Buddleja</taxon>
    </lineage>
</organism>
<keyword evidence="2" id="KW-1185">Reference proteome</keyword>
<dbReference type="AlphaFoldDB" id="A0AAV6XNC8"/>
<dbReference type="EMBL" id="WHWC01000005">
    <property type="protein sequence ID" value="KAG8382107.1"/>
    <property type="molecule type" value="Genomic_DNA"/>
</dbReference>
<protein>
    <submittedName>
        <fullName evidence="1">Uncharacterized protein</fullName>
    </submittedName>
</protein>
<accession>A0AAV6XNC8</accession>
<sequence length="79" mass="8696">MHAIIEKIVSLNYVNFRAEIKSVDSQESFNVATTTATQTSLCPSCWQRIGAVVHTASLTEPNDFIRTSVSLVILMAMAH</sequence>
<gene>
    <name evidence="1" type="ORF">BUALT_Bualt05G0042000</name>
</gene>
<evidence type="ECO:0000313" key="1">
    <source>
        <dbReference type="EMBL" id="KAG8382107.1"/>
    </source>
</evidence>
<proteinExistence type="predicted"/>
<reference evidence="1" key="1">
    <citation type="submission" date="2019-10" db="EMBL/GenBank/DDBJ databases">
        <authorList>
            <person name="Zhang R."/>
            <person name="Pan Y."/>
            <person name="Wang J."/>
            <person name="Ma R."/>
            <person name="Yu S."/>
        </authorList>
    </citation>
    <scope>NUCLEOTIDE SEQUENCE</scope>
    <source>
        <strain evidence="1">LA-IB0</strain>
        <tissue evidence="1">Leaf</tissue>
    </source>
</reference>
<dbReference type="Proteomes" id="UP000826271">
    <property type="component" value="Unassembled WGS sequence"/>
</dbReference>
<name>A0AAV6XNC8_9LAMI</name>
<evidence type="ECO:0000313" key="2">
    <source>
        <dbReference type="Proteomes" id="UP000826271"/>
    </source>
</evidence>
<comment type="caution">
    <text evidence="1">The sequence shown here is derived from an EMBL/GenBank/DDBJ whole genome shotgun (WGS) entry which is preliminary data.</text>
</comment>